<name>A0AC35G9T5_9BILA</name>
<dbReference type="WBParaSite" id="PS1159_v2.g3057.t1">
    <property type="protein sequence ID" value="PS1159_v2.g3057.t1"/>
    <property type="gene ID" value="PS1159_v2.g3057"/>
</dbReference>
<dbReference type="Proteomes" id="UP000887580">
    <property type="component" value="Unplaced"/>
</dbReference>
<protein>
    <submittedName>
        <fullName evidence="2">Uncharacterized protein</fullName>
    </submittedName>
</protein>
<evidence type="ECO:0000313" key="2">
    <source>
        <dbReference type="WBParaSite" id="PS1159_v2.g3057.t1"/>
    </source>
</evidence>
<sequence>MPMPYSHLSTSDSKTANFAFVPGSQKIFSLMVGPFSGRKYWLTVTLLITIAIIVFYQYRLNASMDYSIYYSLLKNVENGEDCHIPKIDPFDETIKKYLKPGRPLECKKLQPELTQIINGKILINLEELTKSGYSLETIKCRKRCFWRKDSNDITLDYSSWTNLNNGTAMICEFMEIACWKQFPPLRIYTNLHHWITPKKDIINPAKASTHPNIILFVLDSISASNWKRYLPKTLETLKNMYNSTIFEGFAKVGDNSFPNAAAFLTGKRVQTVGYENEMPSDMSDKFFDDWPIIWKDFKQQGYATYYAEDYPDYNLFKYLSNGFQKSPTDHYFRPFCYAQKAPMFALNWLTELGHDWLEQISIGDFDIASFFENESKFRQYSPRGLSLLRRIPTKRNCAAAGIPEDFCICQRETQISINDTRVQEAAKKVVAEVNRLLEPESDQCSTLFLDKIEHAQTFLPNVKIALDGNSGFYVMYRVAITVQPSNAFLEGTVRHLISNEKDYTIVGDINRINKYGNQSSCVNIPLLRKYCYCKNNV</sequence>
<organism evidence="1 2">
    <name type="scientific">Panagrolaimus sp. PS1159</name>
    <dbReference type="NCBI Taxonomy" id="55785"/>
    <lineage>
        <taxon>Eukaryota</taxon>
        <taxon>Metazoa</taxon>
        <taxon>Ecdysozoa</taxon>
        <taxon>Nematoda</taxon>
        <taxon>Chromadorea</taxon>
        <taxon>Rhabditida</taxon>
        <taxon>Tylenchina</taxon>
        <taxon>Panagrolaimomorpha</taxon>
        <taxon>Panagrolaimoidea</taxon>
        <taxon>Panagrolaimidae</taxon>
        <taxon>Panagrolaimus</taxon>
    </lineage>
</organism>
<reference evidence="2" key="1">
    <citation type="submission" date="2022-11" db="UniProtKB">
        <authorList>
            <consortium name="WormBaseParasite"/>
        </authorList>
    </citation>
    <scope>IDENTIFICATION</scope>
</reference>
<evidence type="ECO:0000313" key="1">
    <source>
        <dbReference type="Proteomes" id="UP000887580"/>
    </source>
</evidence>
<proteinExistence type="predicted"/>
<accession>A0AC35G9T5</accession>